<name>A0AAD0TW81_9GAMM</name>
<organism evidence="6 7">
    <name type="scientific">Pseudoalteromonas agarivorans</name>
    <dbReference type="NCBI Taxonomy" id="176102"/>
    <lineage>
        <taxon>Bacteria</taxon>
        <taxon>Pseudomonadati</taxon>
        <taxon>Pseudomonadota</taxon>
        <taxon>Gammaproteobacteria</taxon>
        <taxon>Alteromonadales</taxon>
        <taxon>Pseudoalteromonadaceae</taxon>
        <taxon>Pseudoalteromonas</taxon>
    </lineage>
</organism>
<feature type="transmembrane region" description="Helical" evidence="4">
    <location>
        <begin position="136"/>
        <end position="156"/>
    </location>
</feature>
<protein>
    <submittedName>
        <fullName evidence="6">MFS transporter</fullName>
    </submittedName>
</protein>
<dbReference type="RefSeq" id="WP_121636892.1">
    <property type="nucleotide sequence ID" value="NZ_CP033065.1"/>
</dbReference>
<dbReference type="CDD" id="cd17473">
    <property type="entry name" value="MFS_arabinose_efflux_permease_like"/>
    <property type="match status" value="1"/>
</dbReference>
<proteinExistence type="predicted"/>
<feature type="transmembrane region" description="Helical" evidence="4">
    <location>
        <begin position="269"/>
        <end position="285"/>
    </location>
</feature>
<sequence>MNKLNNAGSYTLLCIACLTIMVGALVAPGLISISTALNVADSAVFLVTLPALGAVIFAPIAGKLIDKYGAYRSLIIGLFLYGFLGASVYWLQGPLLVFANRILLGGVTSIVMAGCTVLISQWYFGKARLGMLAKQGMAIELGGVIFLFIGGLLAVQHWALPLSLYLISWVFLAMLLLFVPRNHPQAQEAQATQEHVISNKGLSLKHVYSLAVLAMVTFFSAIVLLPSTMHAQNYNEEQVGFLLSFISLVAVVGAHFMPQLTKKMGEQKVLALAFIGYGASFAFFLQTGTALLVIGAVFSGIGFGFSIPLLNHMTVERSAASVRGRNLSYFTMAVFSGQFLTSFVEYIPGGTRNIFISCISLCALTALYLFVKKNHSQSV</sequence>
<feature type="transmembrane region" description="Helical" evidence="4">
    <location>
        <begin position="162"/>
        <end position="179"/>
    </location>
</feature>
<evidence type="ECO:0000256" key="1">
    <source>
        <dbReference type="ARBA" id="ARBA00022692"/>
    </source>
</evidence>
<dbReference type="AlphaFoldDB" id="A0AAD0TW81"/>
<dbReference type="GO" id="GO:0022857">
    <property type="term" value="F:transmembrane transporter activity"/>
    <property type="evidence" value="ECO:0007669"/>
    <property type="project" value="InterPro"/>
</dbReference>
<dbReference type="PROSITE" id="PS50850">
    <property type="entry name" value="MFS"/>
    <property type="match status" value="1"/>
</dbReference>
<feature type="domain" description="Major facilitator superfamily (MFS) profile" evidence="5">
    <location>
        <begin position="1"/>
        <end position="377"/>
    </location>
</feature>
<dbReference type="Pfam" id="PF07690">
    <property type="entry name" value="MFS_1"/>
    <property type="match status" value="2"/>
</dbReference>
<accession>A0AAD0TW81</accession>
<dbReference type="SUPFAM" id="SSF103473">
    <property type="entry name" value="MFS general substrate transporter"/>
    <property type="match status" value="1"/>
</dbReference>
<dbReference type="InterPro" id="IPR052714">
    <property type="entry name" value="MFS_Exporter"/>
</dbReference>
<keyword evidence="2 4" id="KW-1133">Transmembrane helix</keyword>
<dbReference type="EMBL" id="CP033065">
    <property type="protein sequence ID" value="AYM85501.1"/>
    <property type="molecule type" value="Genomic_DNA"/>
</dbReference>
<evidence type="ECO:0000256" key="2">
    <source>
        <dbReference type="ARBA" id="ARBA00022989"/>
    </source>
</evidence>
<evidence type="ECO:0000256" key="4">
    <source>
        <dbReference type="SAM" id="Phobius"/>
    </source>
</evidence>
<dbReference type="PANTHER" id="PTHR23531">
    <property type="entry name" value="QUINOLENE RESISTANCE PROTEIN NORA"/>
    <property type="match status" value="1"/>
</dbReference>
<feature type="transmembrane region" description="Helical" evidence="4">
    <location>
        <begin position="291"/>
        <end position="315"/>
    </location>
</feature>
<evidence type="ECO:0000313" key="7">
    <source>
        <dbReference type="Proteomes" id="UP000279995"/>
    </source>
</evidence>
<feature type="transmembrane region" description="Helical" evidence="4">
    <location>
        <begin position="103"/>
        <end position="124"/>
    </location>
</feature>
<feature type="transmembrane region" description="Helical" evidence="4">
    <location>
        <begin position="239"/>
        <end position="257"/>
    </location>
</feature>
<keyword evidence="3 4" id="KW-0472">Membrane</keyword>
<dbReference type="PANTHER" id="PTHR23531:SF1">
    <property type="entry name" value="QUINOLENE RESISTANCE PROTEIN NORA"/>
    <property type="match status" value="1"/>
</dbReference>
<feature type="transmembrane region" description="Helical" evidence="4">
    <location>
        <begin position="207"/>
        <end position="227"/>
    </location>
</feature>
<dbReference type="Gene3D" id="1.20.1250.20">
    <property type="entry name" value="MFS general substrate transporter like domains"/>
    <property type="match status" value="1"/>
</dbReference>
<feature type="transmembrane region" description="Helical" evidence="4">
    <location>
        <begin position="327"/>
        <end position="348"/>
    </location>
</feature>
<reference evidence="6 7" key="1">
    <citation type="submission" date="2018-10" db="EMBL/GenBank/DDBJ databases">
        <title>Complete Genome Sequence and Transcriptomic Profiles of a Marine Bacterium, Pseudoalteromonas agarivorans Hao 2018.</title>
        <authorList>
            <person name="Hao L."/>
        </authorList>
    </citation>
    <scope>NUCLEOTIDE SEQUENCE [LARGE SCALE GENOMIC DNA]</scope>
    <source>
        <strain evidence="6 7">Hao 2018</strain>
    </source>
</reference>
<feature type="transmembrane region" description="Helical" evidence="4">
    <location>
        <begin position="12"/>
        <end position="37"/>
    </location>
</feature>
<dbReference type="InterPro" id="IPR011701">
    <property type="entry name" value="MFS"/>
</dbReference>
<dbReference type="InterPro" id="IPR036259">
    <property type="entry name" value="MFS_trans_sf"/>
</dbReference>
<evidence type="ECO:0000256" key="3">
    <source>
        <dbReference type="ARBA" id="ARBA00023136"/>
    </source>
</evidence>
<feature type="transmembrane region" description="Helical" evidence="4">
    <location>
        <begin position="43"/>
        <end position="62"/>
    </location>
</feature>
<feature type="transmembrane region" description="Helical" evidence="4">
    <location>
        <begin position="74"/>
        <end position="91"/>
    </location>
</feature>
<dbReference type="Proteomes" id="UP000279995">
    <property type="component" value="Chromosome I"/>
</dbReference>
<dbReference type="InterPro" id="IPR020846">
    <property type="entry name" value="MFS_dom"/>
</dbReference>
<keyword evidence="1 4" id="KW-0812">Transmembrane</keyword>
<evidence type="ECO:0000313" key="6">
    <source>
        <dbReference type="EMBL" id="AYM85501.1"/>
    </source>
</evidence>
<feature type="transmembrane region" description="Helical" evidence="4">
    <location>
        <begin position="354"/>
        <end position="371"/>
    </location>
</feature>
<gene>
    <name evidence="6" type="ORF">D9T18_01725</name>
</gene>
<evidence type="ECO:0000259" key="5">
    <source>
        <dbReference type="PROSITE" id="PS50850"/>
    </source>
</evidence>